<reference evidence="14 15" key="1">
    <citation type="submission" date="2024-05" db="EMBL/GenBank/DDBJ databases">
        <authorList>
            <person name="Wallberg A."/>
        </authorList>
    </citation>
    <scope>NUCLEOTIDE SEQUENCE [LARGE SCALE GENOMIC DNA]</scope>
</reference>
<comment type="similarity">
    <text evidence="2">Belongs to the glycosyl hydrolase 29 family.</text>
</comment>
<dbReference type="SMART" id="SM00812">
    <property type="entry name" value="Alpha_L_fucos"/>
    <property type="match status" value="1"/>
</dbReference>
<evidence type="ECO:0000256" key="10">
    <source>
        <dbReference type="PIRSR" id="PIRSR001092-1"/>
    </source>
</evidence>
<protein>
    <recommendedName>
        <fullName evidence="8">Putative alpha-L-fucosidase</fullName>
        <ecNumber evidence="3">3.2.1.51</ecNumber>
    </recommendedName>
    <alternativeName>
        <fullName evidence="9">Alpha-L-fucoside fucohydrolase</fullName>
    </alternativeName>
</protein>
<dbReference type="Proteomes" id="UP001497623">
    <property type="component" value="Unassembled WGS sequence"/>
</dbReference>
<dbReference type="GO" id="GO:0004560">
    <property type="term" value="F:alpha-L-fucosidase activity"/>
    <property type="evidence" value="ECO:0007669"/>
    <property type="project" value="UniProtKB-EC"/>
</dbReference>
<evidence type="ECO:0000256" key="7">
    <source>
        <dbReference type="ARBA" id="ARBA00023295"/>
    </source>
</evidence>
<name>A0AAV2PKG7_MEGNR</name>
<dbReference type="InterPro" id="IPR000933">
    <property type="entry name" value="Glyco_hydro_29"/>
</dbReference>
<keyword evidence="4 11" id="KW-0732">Signal</keyword>
<feature type="signal peptide" evidence="11">
    <location>
        <begin position="1"/>
        <end position="30"/>
    </location>
</feature>
<feature type="chain" id="PRO_5043517056" description="Putative alpha-L-fucosidase" evidence="11">
    <location>
        <begin position="31"/>
        <end position="466"/>
    </location>
</feature>
<evidence type="ECO:0000256" key="1">
    <source>
        <dbReference type="ARBA" id="ARBA00004071"/>
    </source>
</evidence>
<dbReference type="GO" id="GO:0005764">
    <property type="term" value="C:lysosome"/>
    <property type="evidence" value="ECO:0007669"/>
    <property type="project" value="TreeGrafter"/>
</dbReference>
<keyword evidence="7" id="KW-0326">Glycosidase</keyword>
<dbReference type="InterPro" id="IPR016286">
    <property type="entry name" value="FUC_metazoa-typ"/>
</dbReference>
<organism evidence="14 15">
    <name type="scientific">Meganyctiphanes norvegica</name>
    <name type="common">Northern krill</name>
    <name type="synonym">Thysanopoda norvegica</name>
    <dbReference type="NCBI Taxonomy" id="48144"/>
    <lineage>
        <taxon>Eukaryota</taxon>
        <taxon>Metazoa</taxon>
        <taxon>Ecdysozoa</taxon>
        <taxon>Arthropoda</taxon>
        <taxon>Crustacea</taxon>
        <taxon>Multicrustacea</taxon>
        <taxon>Malacostraca</taxon>
        <taxon>Eumalacostraca</taxon>
        <taxon>Eucarida</taxon>
        <taxon>Euphausiacea</taxon>
        <taxon>Euphausiidae</taxon>
        <taxon>Meganyctiphanes</taxon>
    </lineage>
</organism>
<dbReference type="PRINTS" id="PR00741">
    <property type="entry name" value="GLHYDRLASE29"/>
</dbReference>
<evidence type="ECO:0000256" key="3">
    <source>
        <dbReference type="ARBA" id="ARBA00012662"/>
    </source>
</evidence>
<feature type="site" description="May be important for catalysis" evidence="10">
    <location>
        <position position="293"/>
    </location>
</feature>
<proteinExistence type="inferred from homology"/>
<dbReference type="Pfam" id="PF01120">
    <property type="entry name" value="Alpha_L_fucos"/>
    <property type="match status" value="1"/>
</dbReference>
<dbReference type="FunFam" id="3.20.20.80:FF:000027">
    <property type="entry name" value="Alpha-L-fucosidase"/>
    <property type="match status" value="1"/>
</dbReference>
<dbReference type="GO" id="GO:0006004">
    <property type="term" value="P:fucose metabolic process"/>
    <property type="evidence" value="ECO:0007669"/>
    <property type="project" value="InterPro"/>
</dbReference>
<dbReference type="GO" id="GO:0016139">
    <property type="term" value="P:glycoside catabolic process"/>
    <property type="evidence" value="ECO:0007669"/>
    <property type="project" value="TreeGrafter"/>
</dbReference>
<evidence type="ECO:0000259" key="12">
    <source>
        <dbReference type="Pfam" id="PF01120"/>
    </source>
</evidence>
<dbReference type="EMBL" id="CAXKWB010000239">
    <property type="protein sequence ID" value="CAL4059919.1"/>
    <property type="molecule type" value="Genomic_DNA"/>
</dbReference>
<evidence type="ECO:0000256" key="8">
    <source>
        <dbReference type="ARBA" id="ARBA00074133"/>
    </source>
</evidence>
<evidence type="ECO:0000256" key="9">
    <source>
        <dbReference type="ARBA" id="ARBA00081661"/>
    </source>
</evidence>
<gene>
    <name evidence="14" type="ORF">MNOR_LOCUS959</name>
</gene>
<feature type="non-terminal residue" evidence="14">
    <location>
        <position position="1"/>
    </location>
</feature>
<feature type="domain" description="Alpha-L-fucosidase C-terminal" evidence="13">
    <location>
        <begin position="375"/>
        <end position="458"/>
    </location>
</feature>
<comment type="caution">
    <text evidence="14">The sequence shown here is derived from an EMBL/GenBank/DDBJ whole genome shotgun (WGS) entry which is preliminary data.</text>
</comment>
<evidence type="ECO:0000256" key="5">
    <source>
        <dbReference type="ARBA" id="ARBA00022801"/>
    </source>
</evidence>
<dbReference type="Gene3D" id="3.20.20.80">
    <property type="entry name" value="Glycosidases"/>
    <property type="match status" value="1"/>
</dbReference>
<evidence type="ECO:0000256" key="2">
    <source>
        <dbReference type="ARBA" id="ARBA00007951"/>
    </source>
</evidence>
<dbReference type="Gene3D" id="2.60.40.1180">
    <property type="entry name" value="Golgi alpha-mannosidase II"/>
    <property type="match status" value="1"/>
</dbReference>
<dbReference type="InterPro" id="IPR017853">
    <property type="entry name" value="GH"/>
</dbReference>
<evidence type="ECO:0000313" key="15">
    <source>
        <dbReference type="Proteomes" id="UP001497623"/>
    </source>
</evidence>
<evidence type="ECO:0000256" key="6">
    <source>
        <dbReference type="ARBA" id="ARBA00023180"/>
    </source>
</evidence>
<sequence>NWCPVIPRCSSAMVPLTILLFILAGREVSGTRYTPDWSSLDSRPLPQWYDDAKVGIFIHWGVFAVPSFTSEWFWHSWAGGNEECVNFMKNNYRPGFTYQDFAPEFTAEFYDPEHWAKVFKSSGAKYVVLTSKHHEGFTLWPSKHSWSWNAMDVGPKRDLVGDLAKAIRSKSPDVHFGLYHSMFEWFNPLYLQDKANNLTTNHFVETKSMPELYELVNNYEPDVIWSDGAQGEPDWYWNSTVFLAWLFNDSPVKDTVVVNDRWGDGDMCAHGSFYTCADRYNPGVVQPHKWENCLTLDKMSWGYRRTASFLDYMTIHELLTSLVTTVSCGGNMLINIGPTKEGTLPALMEERLMQMGQWLSINGEAVYASKAWVHQNDTLTPGVWYTSKADTVYAFTLEWPRGDMLTLGSVQSTPTTSITMMGQGSQKLLHKDINKGLQVALPSMSEVISEWVWVIKMENVRPKRDT</sequence>
<dbReference type="PANTHER" id="PTHR10030:SF37">
    <property type="entry name" value="ALPHA-L-FUCOSIDASE-RELATED"/>
    <property type="match status" value="1"/>
</dbReference>
<evidence type="ECO:0000256" key="4">
    <source>
        <dbReference type="ARBA" id="ARBA00022729"/>
    </source>
</evidence>
<dbReference type="Pfam" id="PF16757">
    <property type="entry name" value="Fucosidase_C"/>
    <property type="match status" value="1"/>
</dbReference>
<comment type="function">
    <text evidence="1">Alpha-L-fucosidase is responsible for hydrolyzing the alpha-1,6-linked fucose joined to the reducing-end N-acetylglucosamine of the carbohydrate moieties of glycoproteins.</text>
</comment>
<feature type="domain" description="Glycoside hydrolase family 29 N-terminal" evidence="12">
    <location>
        <begin position="27"/>
        <end position="364"/>
    </location>
</feature>
<keyword evidence="6" id="KW-0325">Glycoprotein</keyword>
<evidence type="ECO:0000313" key="14">
    <source>
        <dbReference type="EMBL" id="CAL4059919.1"/>
    </source>
</evidence>
<keyword evidence="15" id="KW-1185">Reference proteome</keyword>
<accession>A0AAV2PKG7</accession>
<evidence type="ECO:0000259" key="13">
    <source>
        <dbReference type="Pfam" id="PF16757"/>
    </source>
</evidence>
<dbReference type="PIRSF" id="PIRSF001092">
    <property type="entry name" value="Alpha-L-fucosidase"/>
    <property type="match status" value="1"/>
</dbReference>
<dbReference type="EC" id="3.2.1.51" evidence="3"/>
<dbReference type="InterPro" id="IPR031919">
    <property type="entry name" value="Fucosidase_C"/>
</dbReference>
<dbReference type="AlphaFoldDB" id="A0AAV2PKG7"/>
<dbReference type="SUPFAM" id="SSF51445">
    <property type="entry name" value="(Trans)glycosidases"/>
    <property type="match status" value="1"/>
</dbReference>
<keyword evidence="5" id="KW-0378">Hydrolase</keyword>
<evidence type="ECO:0000256" key="11">
    <source>
        <dbReference type="SAM" id="SignalP"/>
    </source>
</evidence>
<dbReference type="InterPro" id="IPR013780">
    <property type="entry name" value="Glyco_hydro_b"/>
</dbReference>
<dbReference type="PANTHER" id="PTHR10030">
    <property type="entry name" value="ALPHA-L-FUCOSIDASE"/>
    <property type="match status" value="1"/>
</dbReference>
<dbReference type="InterPro" id="IPR057739">
    <property type="entry name" value="Glyco_hydro_29_N"/>
</dbReference>